<keyword evidence="1" id="KW-0175">Coiled coil</keyword>
<accession>A0ABU6CCN7</accession>
<evidence type="ECO:0000313" key="3">
    <source>
        <dbReference type="EMBL" id="MEB3962483.1"/>
    </source>
</evidence>
<feature type="compositionally biased region" description="Polar residues" evidence="2">
    <location>
        <begin position="177"/>
        <end position="186"/>
    </location>
</feature>
<dbReference type="EMBL" id="JAOZYB010000150">
    <property type="protein sequence ID" value="MEB3962483.1"/>
    <property type="molecule type" value="Genomic_DNA"/>
</dbReference>
<sequence length="201" mass="21203">MTDSQPGNSGVKQQYAAQVAADLERNAKEQEQIGTEVEALQAQLRALQEDQAILVNMQQALGTKESASAPAKGSTSAPTKPQRKSAAASGAKNSAPKRKTARGAKSVPAPRQSDKGTASTQPTLVTLVQEFLKQQTEPRSAAELTDALAAAHPDRTFKKPVVRTTVEGQVAKGLAQRSKQGSSVFYSSPEQAQSPEPAPEQ</sequence>
<feature type="coiled-coil region" evidence="1">
    <location>
        <begin position="30"/>
        <end position="57"/>
    </location>
</feature>
<feature type="compositionally biased region" description="Low complexity" evidence="2">
    <location>
        <begin position="84"/>
        <end position="94"/>
    </location>
</feature>
<proteinExistence type="predicted"/>
<protein>
    <recommendedName>
        <fullName evidence="5">Regulatory protein</fullName>
    </recommendedName>
</protein>
<keyword evidence="4" id="KW-1185">Reference proteome</keyword>
<evidence type="ECO:0000256" key="1">
    <source>
        <dbReference type="SAM" id="Coils"/>
    </source>
</evidence>
<reference evidence="3 4" key="1">
    <citation type="submission" date="2022-10" db="EMBL/GenBank/DDBJ databases">
        <authorList>
            <person name="Xie J."/>
            <person name="Shen N."/>
        </authorList>
    </citation>
    <scope>NUCLEOTIDE SEQUENCE [LARGE SCALE GENOMIC DNA]</scope>
    <source>
        <strain evidence="3 4">DSM 41681</strain>
    </source>
</reference>
<feature type="compositionally biased region" description="Polar residues" evidence="2">
    <location>
        <begin position="115"/>
        <end position="138"/>
    </location>
</feature>
<evidence type="ECO:0000256" key="2">
    <source>
        <dbReference type="SAM" id="MobiDB-lite"/>
    </source>
</evidence>
<evidence type="ECO:0000313" key="4">
    <source>
        <dbReference type="Proteomes" id="UP001352223"/>
    </source>
</evidence>
<dbReference type="Proteomes" id="UP001352223">
    <property type="component" value="Unassembled WGS sequence"/>
</dbReference>
<dbReference type="RefSeq" id="WP_324770015.1">
    <property type="nucleotide sequence ID" value="NZ_BAAATS010000016.1"/>
</dbReference>
<gene>
    <name evidence="3" type="ORF">OKJ48_19820</name>
</gene>
<organism evidence="3 4">
    <name type="scientific">Streptomyces kunmingensis</name>
    <dbReference type="NCBI Taxonomy" id="68225"/>
    <lineage>
        <taxon>Bacteria</taxon>
        <taxon>Bacillati</taxon>
        <taxon>Actinomycetota</taxon>
        <taxon>Actinomycetes</taxon>
        <taxon>Kitasatosporales</taxon>
        <taxon>Streptomycetaceae</taxon>
        <taxon>Streptomyces</taxon>
    </lineage>
</organism>
<comment type="caution">
    <text evidence="3">The sequence shown here is derived from an EMBL/GenBank/DDBJ whole genome shotgun (WGS) entry which is preliminary data.</text>
</comment>
<feature type="region of interest" description="Disordered" evidence="2">
    <location>
        <begin position="63"/>
        <end position="201"/>
    </location>
</feature>
<name>A0ABU6CCN7_9ACTN</name>
<feature type="compositionally biased region" description="Low complexity" evidence="2">
    <location>
        <begin position="141"/>
        <end position="151"/>
    </location>
</feature>
<evidence type="ECO:0008006" key="5">
    <source>
        <dbReference type="Google" id="ProtNLM"/>
    </source>
</evidence>